<feature type="non-terminal residue" evidence="1">
    <location>
        <position position="74"/>
    </location>
</feature>
<protein>
    <submittedName>
        <fullName evidence="1">Uncharacterized protein</fullName>
    </submittedName>
</protein>
<sequence>MGLIRFECRKPNCAARIEVALSLIEHEWQKVVEGQCARLFIAIGEATIDDVPRGGVAYAIAVPSGLCRISLPQR</sequence>
<dbReference type="EMBL" id="JAODNV010000018">
    <property type="protein sequence ID" value="MCT8991759.1"/>
    <property type="molecule type" value="Genomic_DNA"/>
</dbReference>
<organism evidence="1 2">
    <name type="scientific">Chelativorans petroleitrophicus</name>
    <dbReference type="NCBI Taxonomy" id="2975484"/>
    <lineage>
        <taxon>Bacteria</taxon>
        <taxon>Pseudomonadati</taxon>
        <taxon>Pseudomonadota</taxon>
        <taxon>Alphaproteobacteria</taxon>
        <taxon>Hyphomicrobiales</taxon>
        <taxon>Phyllobacteriaceae</taxon>
        <taxon>Chelativorans</taxon>
    </lineage>
</organism>
<accession>A0A9X3B0P0</accession>
<proteinExistence type="predicted"/>
<dbReference type="AlphaFoldDB" id="A0A9X3B0P0"/>
<evidence type="ECO:0000313" key="1">
    <source>
        <dbReference type="EMBL" id="MCT8991759.1"/>
    </source>
</evidence>
<reference evidence="1" key="1">
    <citation type="submission" date="2022-08" db="EMBL/GenBank/DDBJ databases">
        <title>Chelativorans sichuanense sp. nov., a paraffin oil-degrading bacterium isolated from a mixture of oil-based drill cuttings and paddy soil.</title>
        <authorList>
            <person name="Yu J."/>
            <person name="Liu H."/>
            <person name="Chen Q."/>
        </authorList>
    </citation>
    <scope>NUCLEOTIDE SEQUENCE</scope>
    <source>
        <strain evidence="1">SCAU 2101</strain>
    </source>
</reference>
<keyword evidence="2" id="KW-1185">Reference proteome</keyword>
<comment type="caution">
    <text evidence="1">The sequence shown here is derived from an EMBL/GenBank/DDBJ whole genome shotgun (WGS) entry which is preliminary data.</text>
</comment>
<gene>
    <name evidence="1" type="ORF">NYR54_15915</name>
</gene>
<dbReference type="Proteomes" id="UP001149009">
    <property type="component" value="Unassembled WGS sequence"/>
</dbReference>
<name>A0A9X3B0P0_9HYPH</name>
<evidence type="ECO:0000313" key="2">
    <source>
        <dbReference type="Proteomes" id="UP001149009"/>
    </source>
</evidence>